<organism evidence="2 3">
    <name type="scientific">Meripilus lineatus</name>
    <dbReference type="NCBI Taxonomy" id="2056292"/>
    <lineage>
        <taxon>Eukaryota</taxon>
        <taxon>Fungi</taxon>
        <taxon>Dikarya</taxon>
        <taxon>Basidiomycota</taxon>
        <taxon>Agaricomycotina</taxon>
        <taxon>Agaricomycetes</taxon>
        <taxon>Polyporales</taxon>
        <taxon>Meripilaceae</taxon>
        <taxon>Meripilus</taxon>
    </lineage>
</organism>
<name>A0AAD5YHM2_9APHY</name>
<accession>A0AAD5YHM2</accession>
<evidence type="ECO:0000313" key="2">
    <source>
        <dbReference type="EMBL" id="KAJ3482366.1"/>
    </source>
</evidence>
<evidence type="ECO:0000256" key="1">
    <source>
        <dbReference type="SAM" id="MobiDB-lite"/>
    </source>
</evidence>
<comment type="caution">
    <text evidence="2">The sequence shown here is derived from an EMBL/GenBank/DDBJ whole genome shotgun (WGS) entry which is preliminary data.</text>
</comment>
<evidence type="ECO:0000313" key="3">
    <source>
        <dbReference type="Proteomes" id="UP001212997"/>
    </source>
</evidence>
<dbReference type="EMBL" id="JANAWD010000276">
    <property type="protein sequence ID" value="KAJ3482366.1"/>
    <property type="molecule type" value="Genomic_DNA"/>
</dbReference>
<protein>
    <submittedName>
        <fullName evidence="2">Uncharacterized protein</fullName>
    </submittedName>
</protein>
<reference evidence="2" key="1">
    <citation type="submission" date="2022-07" db="EMBL/GenBank/DDBJ databases">
        <title>Genome Sequence of Physisporinus lineatus.</title>
        <authorList>
            <person name="Buettner E."/>
        </authorList>
    </citation>
    <scope>NUCLEOTIDE SEQUENCE</scope>
    <source>
        <strain evidence="2">VT162</strain>
    </source>
</reference>
<dbReference type="Proteomes" id="UP001212997">
    <property type="component" value="Unassembled WGS sequence"/>
</dbReference>
<feature type="compositionally biased region" description="Polar residues" evidence="1">
    <location>
        <begin position="88"/>
        <end position="98"/>
    </location>
</feature>
<feature type="region of interest" description="Disordered" evidence="1">
    <location>
        <begin position="55"/>
        <end position="98"/>
    </location>
</feature>
<proteinExistence type="predicted"/>
<keyword evidence="3" id="KW-1185">Reference proteome</keyword>
<gene>
    <name evidence="2" type="ORF">NLI96_g7026</name>
</gene>
<sequence length="98" mass="10643">MDTDLNTLTRCASILFTRFILNLRTVDNNPIAHETSVAPSAIEFASSITGNLGAPLDYSSPNLDDDLPVTTRQRQEDPLSIGVLKPPSLTSDMSEIQP</sequence>
<dbReference type="AlphaFoldDB" id="A0AAD5YHM2"/>